<dbReference type="Pfam" id="PF00443">
    <property type="entry name" value="UCH"/>
    <property type="match status" value="1"/>
</dbReference>
<feature type="domain" description="Peptidase C19 ubiquitin carboxyl-terminal hydrolase" evidence="1">
    <location>
        <begin position="47"/>
        <end position="221"/>
    </location>
</feature>
<sequence length="224" mass="25863">MWNRTCYKKIETAREAIPVDHMNAGDSTRKEDTDDVDAYHSRFINRKIGDNFVAKVFEGIKSRRTKCLNCQCVTKCKKPFFDIQVLNDDVRQPESKHLTAYPSRFAFFLCKMLQDEKKNELVPHRYKQCCVIMHSGCTMASGYYIAYMYQNVLVQTANDNSVKEKIRQPEKNLSFSSSSSEGEDMWLECNDGNIKPISTKEFVDSLGFQPNSSSESFLLFYTSL</sequence>
<dbReference type="InterPro" id="IPR001394">
    <property type="entry name" value="Peptidase_C19_UCH"/>
</dbReference>
<keyword evidence="3" id="KW-1185">Reference proteome</keyword>
<name>A0A9N9SHQ9_PHACE</name>
<gene>
    <name evidence="2" type="ORF">PHAECO_LOCUS9999</name>
</gene>
<evidence type="ECO:0000313" key="3">
    <source>
        <dbReference type="Proteomes" id="UP001153737"/>
    </source>
</evidence>
<evidence type="ECO:0000259" key="1">
    <source>
        <dbReference type="Pfam" id="PF00443"/>
    </source>
</evidence>
<dbReference type="Proteomes" id="UP001153737">
    <property type="component" value="Chromosome 6"/>
</dbReference>
<dbReference type="InterPro" id="IPR038765">
    <property type="entry name" value="Papain-like_cys_pep_sf"/>
</dbReference>
<organism evidence="2 3">
    <name type="scientific">Phaedon cochleariae</name>
    <name type="common">Mustard beetle</name>
    <dbReference type="NCBI Taxonomy" id="80249"/>
    <lineage>
        <taxon>Eukaryota</taxon>
        <taxon>Metazoa</taxon>
        <taxon>Ecdysozoa</taxon>
        <taxon>Arthropoda</taxon>
        <taxon>Hexapoda</taxon>
        <taxon>Insecta</taxon>
        <taxon>Pterygota</taxon>
        <taxon>Neoptera</taxon>
        <taxon>Endopterygota</taxon>
        <taxon>Coleoptera</taxon>
        <taxon>Polyphaga</taxon>
        <taxon>Cucujiformia</taxon>
        <taxon>Chrysomeloidea</taxon>
        <taxon>Chrysomelidae</taxon>
        <taxon>Chrysomelinae</taxon>
        <taxon>Chrysomelini</taxon>
        <taxon>Phaedon</taxon>
    </lineage>
</organism>
<reference evidence="2" key="1">
    <citation type="submission" date="2022-01" db="EMBL/GenBank/DDBJ databases">
        <authorList>
            <person name="King R."/>
        </authorList>
    </citation>
    <scope>NUCLEOTIDE SEQUENCE</scope>
</reference>
<proteinExistence type="predicted"/>
<dbReference type="EMBL" id="OU896712">
    <property type="protein sequence ID" value="CAG9822839.1"/>
    <property type="molecule type" value="Genomic_DNA"/>
</dbReference>
<dbReference type="GO" id="GO:0016579">
    <property type="term" value="P:protein deubiquitination"/>
    <property type="evidence" value="ECO:0007669"/>
    <property type="project" value="InterPro"/>
</dbReference>
<dbReference type="OrthoDB" id="10062454at2759"/>
<accession>A0A9N9SHQ9</accession>
<dbReference type="Gene3D" id="3.90.70.10">
    <property type="entry name" value="Cysteine proteinases"/>
    <property type="match status" value="1"/>
</dbReference>
<dbReference type="GO" id="GO:0004843">
    <property type="term" value="F:cysteine-type deubiquitinase activity"/>
    <property type="evidence" value="ECO:0007669"/>
    <property type="project" value="InterPro"/>
</dbReference>
<dbReference type="AlphaFoldDB" id="A0A9N9SHQ9"/>
<evidence type="ECO:0000313" key="2">
    <source>
        <dbReference type="EMBL" id="CAG9822839.1"/>
    </source>
</evidence>
<dbReference type="SUPFAM" id="SSF54001">
    <property type="entry name" value="Cysteine proteinases"/>
    <property type="match status" value="1"/>
</dbReference>
<reference evidence="2" key="2">
    <citation type="submission" date="2022-10" db="EMBL/GenBank/DDBJ databases">
        <authorList>
            <consortium name="ENA_rothamsted_submissions"/>
            <consortium name="culmorum"/>
            <person name="King R."/>
        </authorList>
    </citation>
    <scope>NUCLEOTIDE SEQUENCE</scope>
</reference>
<protein>
    <recommendedName>
        <fullName evidence="1">Peptidase C19 ubiquitin carboxyl-terminal hydrolase domain-containing protein</fullName>
    </recommendedName>
</protein>